<feature type="domain" description="Ketoreductase" evidence="3">
    <location>
        <begin position="14"/>
        <end position="195"/>
    </location>
</feature>
<accession>A0ABQ3RF11</accession>
<dbReference type="InterPro" id="IPR050259">
    <property type="entry name" value="SDR"/>
</dbReference>
<proteinExistence type="inferred from homology"/>
<dbReference type="PANTHER" id="PTHR42879:SF2">
    <property type="entry name" value="3-OXOACYL-[ACYL-CARRIER-PROTEIN] REDUCTASE FABG"/>
    <property type="match status" value="1"/>
</dbReference>
<dbReference type="InterPro" id="IPR020904">
    <property type="entry name" value="Sc_DH/Rdtase_CS"/>
</dbReference>
<dbReference type="Gene3D" id="3.40.50.720">
    <property type="entry name" value="NAD(P)-binding Rossmann-like Domain"/>
    <property type="match status" value="1"/>
</dbReference>
<comment type="caution">
    <text evidence="4">The sequence shown here is derived from an EMBL/GenBank/DDBJ whole genome shotgun (WGS) entry which is preliminary data.</text>
</comment>
<dbReference type="InterPro" id="IPR036291">
    <property type="entry name" value="NAD(P)-bd_dom_sf"/>
</dbReference>
<dbReference type="EMBL" id="BNEA01000015">
    <property type="protein sequence ID" value="GHI54436.1"/>
    <property type="molecule type" value="Genomic_DNA"/>
</dbReference>
<evidence type="ECO:0000256" key="1">
    <source>
        <dbReference type="ARBA" id="ARBA00006484"/>
    </source>
</evidence>
<dbReference type="InterPro" id="IPR057326">
    <property type="entry name" value="KR_dom"/>
</dbReference>
<keyword evidence="5" id="KW-1185">Reference proteome</keyword>
<evidence type="ECO:0000259" key="3">
    <source>
        <dbReference type="SMART" id="SM00822"/>
    </source>
</evidence>
<evidence type="ECO:0000313" key="4">
    <source>
        <dbReference type="EMBL" id="GHI54436.1"/>
    </source>
</evidence>
<dbReference type="RefSeq" id="WP_189990419.1">
    <property type="nucleotide sequence ID" value="NZ_BNCB01000002.1"/>
</dbReference>
<dbReference type="SMART" id="SM00822">
    <property type="entry name" value="PKS_KR"/>
    <property type="match status" value="1"/>
</dbReference>
<protein>
    <submittedName>
        <fullName evidence="4">Beta-ketoacyl-ACP reductase</fullName>
    </submittedName>
</protein>
<name>A0ABQ3RF11_STRRR</name>
<gene>
    <name evidence="4" type="ORF">Srubr_42820</name>
</gene>
<dbReference type="PROSITE" id="PS00061">
    <property type="entry name" value="ADH_SHORT"/>
    <property type="match status" value="1"/>
</dbReference>
<dbReference type="PANTHER" id="PTHR42879">
    <property type="entry name" value="3-OXOACYL-(ACYL-CARRIER-PROTEIN) REDUCTASE"/>
    <property type="match status" value="1"/>
</dbReference>
<dbReference type="SUPFAM" id="SSF51735">
    <property type="entry name" value="NAD(P)-binding Rossmann-fold domains"/>
    <property type="match status" value="1"/>
</dbReference>
<sequence length="250" mass="25780">MPADPSDVLPLDGMVIALTGAGRGLGLETARTLLARGAKVAANHRTPTPELSELAERSAGRLVTCQGDIGEEKAAEELVAAAAGLGGLDALVHNAGVARDQPLVRMPAADWDAVHRVNLRGAFLATKHALRPMMRARSGRLVYVSSVVARTGNAGQAAYASSKAGLHGLSLTVAQEYARYGIGSVVVSPGLLDVGMTGQMTAQAFEQKTKRSLTGVVQARRVAAAVAFLVHPDAADINGTVVDIDGGIAY</sequence>
<evidence type="ECO:0000313" key="5">
    <source>
        <dbReference type="Proteomes" id="UP000646738"/>
    </source>
</evidence>
<dbReference type="InterPro" id="IPR002347">
    <property type="entry name" value="SDR_fam"/>
</dbReference>
<evidence type="ECO:0000256" key="2">
    <source>
        <dbReference type="RuleBase" id="RU000363"/>
    </source>
</evidence>
<comment type="similarity">
    <text evidence="1 2">Belongs to the short-chain dehydrogenases/reductases (SDR) family.</text>
</comment>
<dbReference type="PRINTS" id="PR00081">
    <property type="entry name" value="GDHRDH"/>
</dbReference>
<reference evidence="5" key="1">
    <citation type="submission" date="2023-07" db="EMBL/GenBank/DDBJ databases">
        <title>Whole genome shotgun sequence of Streptomyces achromogenes subsp. rubradiris NBRC 14000.</title>
        <authorList>
            <person name="Komaki H."/>
            <person name="Tamura T."/>
        </authorList>
    </citation>
    <scope>NUCLEOTIDE SEQUENCE [LARGE SCALE GENOMIC DNA]</scope>
    <source>
        <strain evidence="5">NBRC 14000</strain>
    </source>
</reference>
<dbReference type="Proteomes" id="UP000646738">
    <property type="component" value="Unassembled WGS sequence"/>
</dbReference>
<dbReference type="PRINTS" id="PR00080">
    <property type="entry name" value="SDRFAMILY"/>
</dbReference>
<dbReference type="Pfam" id="PF00106">
    <property type="entry name" value="adh_short"/>
    <property type="match status" value="1"/>
</dbReference>
<organism evidence="4 5">
    <name type="scientific">Streptomyces rubradiris</name>
    <name type="common">Streptomyces achromogenes subsp. rubradiris</name>
    <dbReference type="NCBI Taxonomy" id="285531"/>
    <lineage>
        <taxon>Bacteria</taxon>
        <taxon>Bacillati</taxon>
        <taxon>Actinomycetota</taxon>
        <taxon>Actinomycetes</taxon>
        <taxon>Kitasatosporales</taxon>
        <taxon>Streptomycetaceae</taxon>
        <taxon>Streptomyces</taxon>
    </lineage>
</organism>